<dbReference type="SUPFAM" id="SSF54060">
    <property type="entry name" value="His-Me finger endonucleases"/>
    <property type="match status" value="1"/>
</dbReference>
<name>A0A6M3T081_9CAUD</name>
<evidence type="ECO:0000313" key="3">
    <source>
        <dbReference type="Proteomes" id="UP000502409"/>
    </source>
</evidence>
<evidence type="ECO:0000313" key="2">
    <source>
        <dbReference type="EMBL" id="QJD50890.1"/>
    </source>
</evidence>
<dbReference type="Pfam" id="PF13392">
    <property type="entry name" value="HNH_3"/>
    <property type="match status" value="1"/>
</dbReference>
<dbReference type="KEGG" id="vg:65125669"/>
<dbReference type="InterPro" id="IPR044925">
    <property type="entry name" value="His-Me_finger_sf"/>
</dbReference>
<feature type="domain" description="HNH nuclease" evidence="1">
    <location>
        <begin position="31"/>
        <end position="74"/>
    </location>
</feature>
<dbReference type="Proteomes" id="UP000502409">
    <property type="component" value="Genome"/>
</dbReference>
<keyword evidence="3" id="KW-1185">Reference proteome</keyword>
<dbReference type="EMBL" id="MT310865">
    <property type="protein sequence ID" value="QJD50890.1"/>
    <property type="molecule type" value="Genomic_DNA"/>
</dbReference>
<accession>A0A6M3T081</accession>
<evidence type="ECO:0000259" key="1">
    <source>
        <dbReference type="Pfam" id="PF13392"/>
    </source>
</evidence>
<dbReference type="InterPro" id="IPR044930">
    <property type="entry name" value="Homing_endonuclease_His-Me"/>
</dbReference>
<dbReference type="RefSeq" id="YP_010107541.1">
    <property type="nucleotide sequence ID" value="NC_055842.1"/>
</dbReference>
<dbReference type="InterPro" id="IPR003615">
    <property type="entry name" value="HNH_nuc"/>
</dbReference>
<proteinExistence type="predicted"/>
<sequence>MVQGPCILWTGNTIETHGNTYGILPGKKIVLAHRVAYEKKHGKIPDGLVIDHLCRNGLCVNVKHLEAVTNVENVMRGEGAPAKNARKTHCLRGHALTPDNIYNRRNGRRDCKLCNKIRRDK</sequence>
<protein>
    <recommendedName>
        <fullName evidence="1">HNH nuclease domain-containing protein</fullName>
    </recommendedName>
</protein>
<dbReference type="Gene3D" id="3.90.75.10">
    <property type="entry name" value="Homing Intron 3 (I-ppo) Encoded Endonuclease, Chain A"/>
    <property type="match status" value="1"/>
</dbReference>
<gene>
    <name evidence="2" type="primary">167</name>
    <name evidence="2" type="ORF">SEA_BMOC_167</name>
</gene>
<reference evidence="2 3" key="1">
    <citation type="submission" date="2020-04" db="EMBL/GenBank/DDBJ databases">
        <authorList>
            <person name="Angtuaco S.E."/>
            <person name="Chung R.C."/>
            <person name="Hung A.H."/>
            <person name="Eghdamian A."/>
            <person name="Zhu L."/>
            <person name="Shaffer C.D."/>
            <person name="Weston-Hafer K.A."/>
            <person name="Garlena R.A."/>
            <person name="Russell D.A."/>
            <person name="Pope W.H."/>
            <person name="Jacobs-Sera D."/>
            <person name="Hatfull G.F."/>
        </authorList>
    </citation>
    <scope>NUCLEOTIDE SEQUENCE [LARGE SCALE GENOMIC DNA]</scope>
</reference>
<dbReference type="GeneID" id="65125669"/>
<dbReference type="GO" id="GO:0004519">
    <property type="term" value="F:endonuclease activity"/>
    <property type="evidence" value="ECO:0007669"/>
    <property type="project" value="InterPro"/>
</dbReference>
<organism evidence="2 3">
    <name type="scientific">Streptomyces phage Bmoc</name>
    <dbReference type="NCBI Taxonomy" id="2725629"/>
    <lineage>
        <taxon>Viruses</taxon>
        <taxon>Duplodnaviria</taxon>
        <taxon>Heunggongvirae</taxon>
        <taxon>Uroviricota</taxon>
        <taxon>Caudoviricetes</taxon>
        <taxon>Stanwilliamsviridae</taxon>
        <taxon>Boydwoodruffvirinae</taxon>
        <taxon>Samistivirus</taxon>
        <taxon>Samistivirus bmoc</taxon>
    </lineage>
</organism>